<evidence type="ECO:0000313" key="1">
    <source>
        <dbReference type="EMBL" id="KAJ3743710.1"/>
    </source>
</evidence>
<gene>
    <name evidence="1" type="ORF">DFH05DRAFT_1242496</name>
</gene>
<reference evidence="1 2" key="1">
    <citation type="journal article" date="2023" name="Proc. Natl. Acad. Sci. U.S.A.">
        <title>A global phylogenomic analysis of the shiitake genus Lentinula.</title>
        <authorList>
            <person name="Sierra-Patev S."/>
            <person name="Min B."/>
            <person name="Naranjo-Ortiz M."/>
            <person name="Looney B."/>
            <person name="Konkel Z."/>
            <person name="Slot J.C."/>
            <person name="Sakamoto Y."/>
            <person name="Steenwyk J.L."/>
            <person name="Rokas A."/>
            <person name="Carro J."/>
            <person name="Camarero S."/>
            <person name="Ferreira P."/>
            <person name="Molpeceres G."/>
            <person name="Ruiz-Duenas F.J."/>
            <person name="Serrano A."/>
            <person name="Henrissat B."/>
            <person name="Drula E."/>
            <person name="Hughes K.W."/>
            <person name="Mata J.L."/>
            <person name="Ishikawa N.K."/>
            <person name="Vargas-Isla R."/>
            <person name="Ushijima S."/>
            <person name="Smith C.A."/>
            <person name="Donoghue J."/>
            <person name="Ahrendt S."/>
            <person name="Andreopoulos W."/>
            <person name="He G."/>
            <person name="LaButti K."/>
            <person name="Lipzen A."/>
            <person name="Ng V."/>
            <person name="Riley R."/>
            <person name="Sandor L."/>
            <person name="Barry K."/>
            <person name="Martinez A.T."/>
            <person name="Xiao Y."/>
            <person name="Gibbons J.G."/>
            <person name="Terashima K."/>
            <person name="Grigoriev I.V."/>
            <person name="Hibbett D."/>
        </authorList>
    </citation>
    <scope>NUCLEOTIDE SEQUENCE [LARGE SCALE GENOMIC DNA]</scope>
    <source>
        <strain evidence="1 2">TFB7810</strain>
    </source>
</reference>
<dbReference type="AlphaFoldDB" id="A0A9W8NZ16"/>
<name>A0A9W8NZ16_9AGAR</name>
<evidence type="ECO:0000313" key="2">
    <source>
        <dbReference type="Proteomes" id="UP001142393"/>
    </source>
</evidence>
<evidence type="ECO:0008006" key="3">
    <source>
        <dbReference type="Google" id="ProtNLM"/>
    </source>
</evidence>
<comment type="caution">
    <text evidence="1">The sequence shown here is derived from an EMBL/GenBank/DDBJ whole genome shotgun (WGS) entry which is preliminary data.</text>
</comment>
<proteinExistence type="predicted"/>
<organism evidence="1 2">
    <name type="scientific">Lentinula detonsa</name>
    <dbReference type="NCBI Taxonomy" id="2804962"/>
    <lineage>
        <taxon>Eukaryota</taxon>
        <taxon>Fungi</taxon>
        <taxon>Dikarya</taxon>
        <taxon>Basidiomycota</taxon>
        <taxon>Agaricomycotina</taxon>
        <taxon>Agaricomycetes</taxon>
        <taxon>Agaricomycetidae</taxon>
        <taxon>Agaricales</taxon>
        <taxon>Marasmiineae</taxon>
        <taxon>Omphalotaceae</taxon>
        <taxon>Lentinula</taxon>
    </lineage>
</organism>
<keyword evidence="2" id="KW-1185">Reference proteome</keyword>
<dbReference type="Proteomes" id="UP001142393">
    <property type="component" value="Unassembled WGS sequence"/>
</dbReference>
<sequence>MSAITDVLPVELLHEIVSFIDSPSDVLSFGLSNKALADISIPHPCIYRVFRARISRSAAIWRFFAQADLTAGEVRELDILPENISDVCHGDYGPDRWMAEPLVVPKELAGRGQIQHFSGRPSFEQTRADEALLIDAVKRMKNLKRFGWYRSPPPVIVDQNDLWHALGSSGSLEELDVVDEPFSVLTHAPAGYIAVKPLASTETFLSLRGLKTLTLYTHAYDQTQDKVDFTGIVGMLAGNKDLEKLHLFLKSPITMSITALIITAQWNHLRSLNISGRAHCIPSALLGFLYAHPGIEELSLAPLIIGKRWFQKPRNPPSKPLLPHLKRLQCRAFHVVWLVEHGAGSRVTELTGVLLSKRVVMNDIFFDDPDELDENDEGDIELDQSGEDVPSPFRESFLDILKSNRLPSLTHLGVTGDSNDLEDVVAAFPHIRELTLDFWVREARLVRGAEFRTSKEFCSHLFQDEFLPHLACLPLLNVFKAPALFEYDRYHLYKHPNYDFIGNATRVCKLAKACPLLERIVFEKIQIVLIRGGSDGLKWVFRKLGDNEPVMREGEDVRYASDFGG</sequence>
<dbReference type="EMBL" id="JANVFU010000008">
    <property type="protein sequence ID" value="KAJ3743710.1"/>
    <property type="molecule type" value="Genomic_DNA"/>
</dbReference>
<accession>A0A9W8NZ16</accession>
<protein>
    <recommendedName>
        <fullName evidence="3">F-box domain-containing protein</fullName>
    </recommendedName>
</protein>